<protein>
    <submittedName>
        <fullName evidence="1">N-acetylglutamate synthase</fullName>
    </submittedName>
</protein>
<dbReference type="InterPro" id="IPR058595">
    <property type="entry name" value="Avidin-like"/>
</dbReference>
<dbReference type="Proteomes" id="UP000248688">
    <property type="component" value="Chromosome"/>
</dbReference>
<dbReference type="KEGG" id="est:DN752_21760"/>
<dbReference type="RefSeq" id="WP_112785934.1">
    <property type="nucleotide sequence ID" value="NZ_CP030041.1"/>
</dbReference>
<dbReference type="EMBL" id="CP030041">
    <property type="protein sequence ID" value="AWW32561.1"/>
    <property type="molecule type" value="Genomic_DNA"/>
</dbReference>
<evidence type="ECO:0000313" key="2">
    <source>
        <dbReference type="Proteomes" id="UP000248688"/>
    </source>
</evidence>
<name>A0A2Z4IN78_9BACT</name>
<dbReference type="OrthoDB" id="5684515at2"/>
<sequence>MNYHNKTFKSISNSENGQVSPETVFNYQQEGNILSGHYSGGGIKKGNLIGIVDGDGKIDMRYCHINSQGEIMTGRCFSKPELTPIGKIRLYERWQWTSGDLSQGESIVEEV</sequence>
<reference evidence="1 2" key="1">
    <citation type="submission" date="2018-06" db="EMBL/GenBank/DDBJ databases">
        <title>Echinicola strongylocentroti sp. nov., isolated from a sea urchin Strongylocentrotus intermedius.</title>
        <authorList>
            <person name="Bae S.S."/>
        </authorList>
    </citation>
    <scope>NUCLEOTIDE SEQUENCE [LARGE SCALE GENOMIC DNA]</scope>
    <source>
        <strain evidence="1 2">MEBiC08714</strain>
    </source>
</reference>
<proteinExistence type="predicted"/>
<gene>
    <name evidence="1" type="ORF">DN752_21760</name>
</gene>
<organism evidence="1 2">
    <name type="scientific">Echinicola strongylocentroti</name>
    <dbReference type="NCBI Taxonomy" id="1795355"/>
    <lineage>
        <taxon>Bacteria</taxon>
        <taxon>Pseudomonadati</taxon>
        <taxon>Bacteroidota</taxon>
        <taxon>Cytophagia</taxon>
        <taxon>Cytophagales</taxon>
        <taxon>Cyclobacteriaceae</taxon>
        <taxon>Echinicola</taxon>
    </lineage>
</organism>
<accession>A0A2Z4IN78</accession>
<dbReference type="AlphaFoldDB" id="A0A2Z4IN78"/>
<evidence type="ECO:0000313" key="1">
    <source>
        <dbReference type="EMBL" id="AWW32561.1"/>
    </source>
</evidence>
<keyword evidence="2" id="KW-1185">Reference proteome</keyword>
<dbReference type="Pfam" id="PF26421">
    <property type="entry name" value="Avidin_like"/>
    <property type="match status" value="1"/>
</dbReference>